<evidence type="ECO:0000256" key="1">
    <source>
        <dbReference type="SAM" id="MobiDB-lite"/>
    </source>
</evidence>
<sequence>MIAHDSQTFVRTQAALKYVRTNIEAGVPREAVAAAAQGALTRLFASVPSLDFSEAGPIIEAINNSDLDGEMKTGLIDLVNSKVGGSLSGGGRRTDNQVNYYVQRQLTTDDWNKLMDKNVSVQLKILTVVNRMESIGCVFPSEHTMTHIVGLITLASSPPGARDIGVLLQNAWQMLQDVKLAFRRTRTRVRLPHHGAIAEYPSNVDSMSTSHVDMYKRAYSSEGPAPCRVDETLLCELRTHHTVATPIKTSCRGPRSMPEIHGVPGFAWLPVGNAAAQMAKHAAEEALARAGPLALMDGPAPAAPVLAAPGPEPPAAAGAAAATAACEPAPAAGSGGAIEKGKSVDDIIDGLAKHVKKKVPELVRRKPAAAQAKPTPKKETSTPMKKIKKKAASSAKSKKAATIDTKQLQKHLKQFPFPGIPKAPMEPVRAGNYAIYTDRTKRAWRVKENNVRTDKAFGWGVDCEGSWRRAIHYIFA</sequence>
<comment type="caution">
    <text evidence="2">The sequence shown here is derived from an EMBL/GenBank/DDBJ whole genome shotgun (WGS) entry which is preliminary data.</text>
</comment>
<feature type="compositionally biased region" description="Basic residues" evidence="1">
    <location>
        <begin position="385"/>
        <end position="399"/>
    </location>
</feature>
<evidence type="ECO:0008006" key="4">
    <source>
        <dbReference type="Google" id="ProtNLM"/>
    </source>
</evidence>
<evidence type="ECO:0000313" key="3">
    <source>
        <dbReference type="Proteomes" id="UP001189429"/>
    </source>
</evidence>
<protein>
    <recommendedName>
        <fullName evidence="4">AP2/ERF domain-containing protein</fullName>
    </recommendedName>
</protein>
<accession>A0ABN9UWH3</accession>
<proteinExistence type="predicted"/>
<organism evidence="2 3">
    <name type="scientific">Prorocentrum cordatum</name>
    <dbReference type="NCBI Taxonomy" id="2364126"/>
    <lineage>
        <taxon>Eukaryota</taxon>
        <taxon>Sar</taxon>
        <taxon>Alveolata</taxon>
        <taxon>Dinophyceae</taxon>
        <taxon>Prorocentrales</taxon>
        <taxon>Prorocentraceae</taxon>
        <taxon>Prorocentrum</taxon>
    </lineage>
</organism>
<gene>
    <name evidence="2" type="ORF">PCOR1329_LOCUS52372</name>
</gene>
<dbReference type="Proteomes" id="UP001189429">
    <property type="component" value="Unassembled WGS sequence"/>
</dbReference>
<reference evidence="2" key="1">
    <citation type="submission" date="2023-10" db="EMBL/GenBank/DDBJ databases">
        <authorList>
            <person name="Chen Y."/>
            <person name="Shah S."/>
            <person name="Dougan E. K."/>
            <person name="Thang M."/>
            <person name="Chan C."/>
        </authorList>
    </citation>
    <scope>NUCLEOTIDE SEQUENCE [LARGE SCALE GENOMIC DNA]</scope>
</reference>
<evidence type="ECO:0000313" key="2">
    <source>
        <dbReference type="EMBL" id="CAK0864491.1"/>
    </source>
</evidence>
<name>A0ABN9UWH3_9DINO</name>
<feature type="region of interest" description="Disordered" evidence="1">
    <location>
        <begin position="365"/>
        <end position="404"/>
    </location>
</feature>
<dbReference type="EMBL" id="CAUYUJ010016371">
    <property type="protein sequence ID" value="CAK0864491.1"/>
    <property type="molecule type" value="Genomic_DNA"/>
</dbReference>
<keyword evidence="3" id="KW-1185">Reference proteome</keyword>